<evidence type="ECO:0000256" key="1">
    <source>
        <dbReference type="PROSITE-ProRule" id="PRU00221"/>
    </source>
</evidence>
<dbReference type="GO" id="GO:0005813">
    <property type="term" value="C:centrosome"/>
    <property type="evidence" value="ECO:0007669"/>
    <property type="project" value="TreeGrafter"/>
</dbReference>
<dbReference type="CDD" id="cd00200">
    <property type="entry name" value="WD40"/>
    <property type="match status" value="1"/>
</dbReference>
<keyword evidence="6" id="KW-1185">Reference proteome</keyword>
<keyword evidence="2" id="KW-0175">Coiled coil</keyword>
<feature type="domain" description="DDB1- and CUL4-associated factor 12 beta-propeller" evidence="4">
    <location>
        <begin position="157"/>
        <end position="278"/>
    </location>
</feature>
<feature type="compositionally biased region" description="Polar residues" evidence="3">
    <location>
        <begin position="382"/>
        <end position="399"/>
    </location>
</feature>
<dbReference type="SUPFAM" id="SSF50978">
    <property type="entry name" value="WD40 repeat-like"/>
    <property type="match status" value="1"/>
</dbReference>
<dbReference type="PANTHER" id="PTHR44414:SF1">
    <property type="entry name" value="PROTEIN NEDD1"/>
    <property type="match status" value="1"/>
</dbReference>
<dbReference type="InterPro" id="IPR052818">
    <property type="entry name" value="NEDD1_Spindle_Assembly"/>
</dbReference>
<feature type="repeat" description="WD" evidence="1">
    <location>
        <begin position="77"/>
        <end position="110"/>
    </location>
</feature>
<protein>
    <submittedName>
        <fullName evidence="5">Protein NEDD1</fullName>
    </submittedName>
</protein>
<keyword evidence="1" id="KW-0853">WD repeat</keyword>
<feature type="coiled-coil region" evidence="2">
    <location>
        <begin position="681"/>
        <end position="721"/>
    </location>
</feature>
<dbReference type="GO" id="GO:0000922">
    <property type="term" value="C:spindle pole"/>
    <property type="evidence" value="ECO:0007669"/>
    <property type="project" value="TreeGrafter"/>
</dbReference>
<reference evidence="6" key="1">
    <citation type="journal article" date="2017" name="bioRxiv">
        <title>Comparative analysis of the genomes of Stylophora pistillata and Acropora digitifera provides evidence for extensive differences between species of corals.</title>
        <authorList>
            <person name="Voolstra C.R."/>
            <person name="Li Y."/>
            <person name="Liew Y.J."/>
            <person name="Baumgarten S."/>
            <person name="Zoccola D."/>
            <person name="Flot J.-F."/>
            <person name="Tambutte S."/>
            <person name="Allemand D."/>
            <person name="Aranda M."/>
        </authorList>
    </citation>
    <scope>NUCLEOTIDE SEQUENCE [LARGE SCALE GENOMIC DNA]</scope>
</reference>
<dbReference type="InterPro" id="IPR036322">
    <property type="entry name" value="WD40_repeat_dom_sf"/>
</dbReference>
<feature type="compositionally biased region" description="Polar residues" evidence="3">
    <location>
        <begin position="545"/>
        <end position="563"/>
    </location>
</feature>
<dbReference type="Pfam" id="PF23760">
    <property type="entry name" value="Beta-prop_DCAF12"/>
    <property type="match status" value="1"/>
</dbReference>
<dbReference type="Pfam" id="PF00400">
    <property type="entry name" value="WD40"/>
    <property type="match status" value="3"/>
</dbReference>
<dbReference type="PROSITE" id="PS50082">
    <property type="entry name" value="WD_REPEATS_2"/>
    <property type="match status" value="1"/>
</dbReference>
<dbReference type="EMBL" id="LSMT01000111">
    <property type="protein sequence ID" value="PFX27089.1"/>
    <property type="molecule type" value="Genomic_DNA"/>
</dbReference>
<dbReference type="AlphaFoldDB" id="A0A2B4SDA7"/>
<dbReference type="GO" id="GO:0043015">
    <property type="term" value="F:gamma-tubulin binding"/>
    <property type="evidence" value="ECO:0007669"/>
    <property type="project" value="TreeGrafter"/>
</dbReference>
<dbReference type="GO" id="GO:0000278">
    <property type="term" value="P:mitotic cell cycle"/>
    <property type="evidence" value="ECO:0007669"/>
    <property type="project" value="TreeGrafter"/>
</dbReference>
<dbReference type="GO" id="GO:0005814">
    <property type="term" value="C:centriole"/>
    <property type="evidence" value="ECO:0007669"/>
    <property type="project" value="TreeGrafter"/>
</dbReference>
<dbReference type="PANTHER" id="PTHR44414">
    <property type="entry name" value="PROTEIN NEDD1"/>
    <property type="match status" value="1"/>
</dbReference>
<dbReference type="GO" id="GO:0007020">
    <property type="term" value="P:microtubule nucleation"/>
    <property type="evidence" value="ECO:0007669"/>
    <property type="project" value="TreeGrafter"/>
</dbReference>
<dbReference type="InterPro" id="IPR001680">
    <property type="entry name" value="WD40_rpt"/>
</dbReference>
<gene>
    <name evidence="5" type="primary">NEDD1</name>
    <name evidence="5" type="ORF">AWC38_SpisGene8218</name>
</gene>
<evidence type="ECO:0000256" key="2">
    <source>
        <dbReference type="SAM" id="Coils"/>
    </source>
</evidence>
<dbReference type="OrthoDB" id="1602884at2759"/>
<dbReference type="GO" id="GO:0036064">
    <property type="term" value="C:ciliary basal body"/>
    <property type="evidence" value="ECO:0007669"/>
    <property type="project" value="TreeGrafter"/>
</dbReference>
<proteinExistence type="predicted"/>
<comment type="caution">
    <text evidence="5">The sequence shown here is derived from an EMBL/GenBank/DDBJ whole genome shotgun (WGS) entry which is preliminary data.</text>
</comment>
<dbReference type="Proteomes" id="UP000225706">
    <property type="component" value="Unassembled WGS sequence"/>
</dbReference>
<evidence type="ECO:0000256" key="3">
    <source>
        <dbReference type="SAM" id="MobiDB-lite"/>
    </source>
</evidence>
<dbReference type="GO" id="GO:0005737">
    <property type="term" value="C:cytoplasm"/>
    <property type="evidence" value="ECO:0007669"/>
    <property type="project" value="TreeGrafter"/>
</dbReference>
<dbReference type="STRING" id="50429.A0A2B4SDA7"/>
<dbReference type="InterPro" id="IPR056151">
    <property type="entry name" value="Beta-prop_DCAF12"/>
</dbReference>
<organism evidence="5 6">
    <name type="scientific">Stylophora pistillata</name>
    <name type="common">Smooth cauliflower coral</name>
    <dbReference type="NCBI Taxonomy" id="50429"/>
    <lineage>
        <taxon>Eukaryota</taxon>
        <taxon>Metazoa</taxon>
        <taxon>Cnidaria</taxon>
        <taxon>Anthozoa</taxon>
        <taxon>Hexacorallia</taxon>
        <taxon>Scleractinia</taxon>
        <taxon>Astrocoeniina</taxon>
        <taxon>Pocilloporidae</taxon>
        <taxon>Stylophora</taxon>
    </lineage>
</organism>
<evidence type="ECO:0000313" key="5">
    <source>
        <dbReference type="EMBL" id="PFX27089.1"/>
    </source>
</evidence>
<feature type="region of interest" description="Disordered" evidence="3">
    <location>
        <begin position="301"/>
        <end position="330"/>
    </location>
</feature>
<name>A0A2B4SDA7_STYPI</name>
<accession>A0A2B4SDA7</accession>
<feature type="compositionally biased region" description="Polar residues" evidence="3">
    <location>
        <begin position="301"/>
        <end position="319"/>
    </location>
</feature>
<dbReference type="SMART" id="SM00320">
    <property type="entry name" value="WD40"/>
    <property type="match status" value="6"/>
</dbReference>
<dbReference type="Gene3D" id="2.130.10.10">
    <property type="entry name" value="YVTN repeat-like/Quinoprotein amine dehydrogenase"/>
    <property type="match status" value="2"/>
</dbReference>
<evidence type="ECO:0000259" key="4">
    <source>
        <dbReference type="Pfam" id="PF23760"/>
    </source>
</evidence>
<feature type="region of interest" description="Disordered" evidence="3">
    <location>
        <begin position="378"/>
        <end position="399"/>
    </location>
</feature>
<sequence>MTSKLRLASSGGDVKIWDMPELNMVKAFSPHSQPVGSLCWSPNNQCLASAANDKVVVTYVKGDEYDTTEITAGEGNTCVAFNSSSRYLLTGGNSKTLNIWDMKTKSIKKTYKDHKDIVSCVAFNWNDTSIASGSVNGDILLHNVMTGQASDPLRLAKTQAVRDIQFSHFKKSLLGAVSDDGALNLWDSNTKKLSTSFASDHKGPATGLTFSPMNDMLLCSVGLDKRIVFYDVQQKKSVKVMMAESPLTSVDFMSDGGTLAVGSTRGKIDIYDLRSGSSPVNTRVAHKTSVQSLSFQSSIKVNSLGSSKSSKPVTSNTKSTPTPVPTEPQPVATATVSAIPSINVPDHASHIPLSKQNGIRQEESEDIFSPLREVKTAAVEATSKQTNEPPLPSSGETVPSYSLKDNNPLDGSGVFSPIGSNLSSSATRQLHHPAEVTATAKGNIDQDLNSPRTLAVNRANETAASTVQTVRSSGARALPDLSTGQNLVNDNGTRISSDVVFSGSVSPSITRAQFERNQRTRFFGECADSQDTKGSVHAEADVKQISISPSGSLKNGNVVTQPESRGKRSPLGSPSNHRRSTDGGSRIPDQSVGYSTVPKVSETVSPGESLIFDNVNHSPDPLPSGAVGMATTITDVGASGASNAGLLPFQVQFIKNLIEESLDEFRVALHRDIVNVQVEMLRQFQIQKNELKGMLEKYSVNEALITEIERLKEENNRLKSKY</sequence>
<evidence type="ECO:0000313" key="6">
    <source>
        <dbReference type="Proteomes" id="UP000225706"/>
    </source>
</evidence>
<feature type="region of interest" description="Disordered" evidence="3">
    <location>
        <begin position="544"/>
        <end position="601"/>
    </location>
</feature>
<dbReference type="InterPro" id="IPR015943">
    <property type="entry name" value="WD40/YVTN_repeat-like_dom_sf"/>
</dbReference>